<sequence length="156" mass="16673">MRWFWVMLLLLAVLGPAGCGKANEANPAAGSGDPYGGSYGYRPAAAPTQTMESERSGYGPVLAGTPTVAPRAGPTTIEVRVVNFGFEPAELTVAPGTTVIWRNDSPTTHTVTAKNGAFDSGLLESGQTFSFTFREPGTYEYWCTLHPEMVGRIIVR</sequence>
<dbReference type="InterPro" id="IPR052721">
    <property type="entry name" value="ET_Amicyanin"/>
</dbReference>
<dbReference type="PANTHER" id="PTHR36507:SF1">
    <property type="entry name" value="BLL1555 PROTEIN"/>
    <property type="match status" value="1"/>
</dbReference>
<dbReference type="PANTHER" id="PTHR36507">
    <property type="entry name" value="BLL1555 PROTEIN"/>
    <property type="match status" value="1"/>
</dbReference>
<gene>
    <name evidence="2" type="ORF">ENP47_11065</name>
</gene>
<reference evidence="2" key="1">
    <citation type="journal article" date="2020" name="mSystems">
        <title>Genome- and Community-Level Interaction Insights into Carbon Utilization and Element Cycling Functions of Hydrothermarchaeota in Hydrothermal Sediment.</title>
        <authorList>
            <person name="Zhou Z."/>
            <person name="Liu Y."/>
            <person name="Xu W."/>
            <person name="Pan J."/>
            <person name="Luo Z.H."/>
            <person name="Li M."/>
        </authorList>
    </citation>
    <scope>NUCLEOTIDE SEQUENCE [LARGE SCALE GENOMIC DNA]</scope>
    <source>
        <strain evidence="2">SpSt-222</strain>
    </source>
</reference>
<dbReference type="InterPro" id="IPR035668">
    <property type="entry name" value="Amicyanin"/>
</dbReference>
<protein>
    <submittedName>
        <fullName evidence="2">Copper-binding protein</fullName>
    </submittedName>
</protein>
<dbReference type="EMBL" id="DSJL01000011">
    <property type="protein sequence ID" value="HEF66117.1"/>
    <property type="molecule type" value="Genomic_DNA"/>
</dbReference>
<comment type="caution">
    <text evidence="2">The sequence shown here is derived from an EMBL/GenBank/DDBJ whole genome shotgun (WGS) entry which is preliminary data.</text>
</comment>
<dbReference type="SUPFAM" id="SSF49503">
    <property type="entry name" value="Cupredoxins"/>
    <property type="match status" value="1"/>
</dbReference>
<accession>A0A7C1G840</accession>
<feature type="domain" description="EfeO-type cupredoxin-like" evidence="1">
    <location>
        <begin position="70"/>
        <end position="155"/>
    </location>
</feature>
<dbReference type="CDD" id="cd13921">
    <property type="entry name" value="Amicyanin"/>
    <property type="match status" value="1"/>
</dbReference>
<dbReference type="AlphaFoldDB" id="A0A7C1G840"/>
<evidence type="ECO:0000259" key="1">
    <source>
        <dbReference type="Pfam" id="PF13473"/>
    </source>
</evidence>
<dbReference type="Pfam" id="PF13473">
    <property type="entry name" value="Cupredoxin_1"/>
    <property type="match status" value="1"/>
</dbReference>
<dbReference type="InterPro" id="IPR008972">
    <property type="entry name" value="Cupredoxin"/>
</dbReference>
<dbReference type="Gene3D" id="2.60.40.420">
    <property type="entry name" value="Cupredoxins - blue copper proteins"/>
    <property type="match status" value="1"/>
</dbReference>
<organism evidence="2">
    <name type="scientific">Thermomicrobium roseum</name>
    <dbReference type="NCBI Taxonomy" id="500"/>
    <lineage>
        <taxon>Bacteria</taxon>
        <taxon>Pseudomonadati</taxon>
        <taxon>Thermomicrobiota</taxon>
        <taxon>Thermomicrobia</taxon>
        <taxon>Thermomicrobiales</taxon>
        <taxon>Thermomicrobiaceae</taxon>
        <taxon>Thermomicrobium</taxon>
    </lineage>
</organism>
<proteinExistence type="predicted"/>
<evidence type="ECO:0000313" key="2">
    <source>
        <dbReference type="EMBL" id="HEF66117.1"/>
    </source>
</evidence>
<name>A0A7C1G840_THERO</name>
<dbReference type="InterPro" id="IPR028096">
    <property type="entry name" value="EfeO_Cupredoxin"/>
</dbReference>